<proteinExistence type="predicted"/>
<evidence type="ECO:0000256" key="1">
    <source>
        <dbReference type="SAM" id="MobiDB-lite"/>
    </source>
</evidence>
<keyword evidence="2" id="KW-1185">Reference proteome</keyword>
<dbReference type="RefSeq" id="XP_012880316.1">
    <property type="nucleotide sequence ID" value="XM_013024862.1"/>
</dbReference>
<evidence type="ECO:0000313" key="2">
    <source>
        <dbReference type="Proteomes" id="UP000081671"/>
    </source>
</evidence>
<feature type="region of interest" description="Disordered" evidence="1">
    <location>
        <begin position="1"/>
        <end position="83"/>
    </location>
</feature>
<organism evidence="2 3">
    <name type="scientific">Dipodomys ordii</name>
    <name type="common">Ord's kangaroo rat</name>
    <dbReference type="NCBI Taxonomy" id="10020"/>
    <lineage>
        <taxon>Eukaryota</taxon>
        <taxon>Metazoa</taxon>
        <taxon>Chordata</taxon>
        <taxon>Craniata</taxon>
        <taxon>Vertebrata</taxon>
        <taxon>Euteleostomi</taxon>
        <taxon>Mammalia</taxon>
        <taxon>Eutheria</taxon>
        <taxon>Euarchontoglires</taxon>
        <taxon>Glires</taxon>
        <taxon>Rodentia</taxon>
        <taxon>Castorimorpha</taxon>
        <taxon>Heteromyidae</taxon>
        <taxon>Dipodomyinae</taxon>
        <taxon>Dipodomys</taxon>
    </lineage>
</organism>
<dbReference type="Proteomes" id="UP000081671">
    <property type="component" value="Unplaced"/>
</dbReference>
<name>A0A1S3FUS7_DIPOR</name>
<gene>
    <name evidence="3" type="primary">LOC105992058</name>
</gene>
<evidence type="ECO:0000313" key="3">
    <source>
        <dbReference type="RefSeq" id="XP_012880316.1"/>
    </source>
</evidence>
<sequence length="168" mass="18112">MYMGKPALDYENAEKSTQPRGETVRPVWGLMDKCYPVPAQASPQTTAPKEEEAQNDTTPQEDTDSVSQEEGQEKKMVQQEVAVHPSGKMADPMLLFYQDAFLRISETVSGQSPDLANFPDLGRRGRNTSPCRGNLPGLTPCVEATPPSWSPSNVSPSGPCCQGVLGAG</sequence>
<dbReference type="GeneID" id="105992058"/>
<reference evidence="3" key="1">
    <citation type="submission" date="2025-08" db="UniProtKB">
        <authorList>
            <consortium name="RefSeq"/>
        </authorList>
    </citation>
    <scope>IDENTIFICATION</scope>
    <source>
        <tissue evidence="3">Kidney</tissue>
    </source>
</reference>
<accession>A0A1S3FUS7</accession>
<protein>
    <submittedName>
        <fullName evidence="3">Uncharacterized protein LOC105992058 isoform X2</fullName>
    </submittedName>
</protein>
<dbReference type="AlphaFoldDB" id="A0A1S3FUS7"/>